<dbReference type="Gene3D" id="1.10.20.140">
    <property type="match status" value="1"/>
</dbReference>
<feature type="binding site" evidence="10">
    <location>
        <begin position="12"/>
        <end position="17"/>
    </location>
    <ligand>
        <name>substrate</name>
    </ligand>
</feature>
<feature type="site" description="Interaction with substrate tRNA" evidence="10">
    <location>
        <position position="127"/>
    </location>
</feature>
<dbReference type="InterPro" id="IPR027417">
    <property type="entry name" value="P-loop_NTPase"/>
</dbReference>
<evidence type="ECO:0000256" key="6">
    <source>
        <dbReference type="ARBA" id="ARBA00022741"/>
    </source>
</evidence>
<keyword evidence="7 10" id="KW-0067">ATP-binding</keyword>
<proteinExistence type="inferred from homology"/>
<dbReference type="GO" id="GO:0005524">
    <property type="term" value="F:ATP binding"/>
    <property type="evidence" value="ECO:0007669"/>
    <property type="project" value="UniProtKB-UniRule"/>
</dbReference>
<evidence type="ECO:0000256" key="3">
    <source>
        <dbReference type="ARBA" id="ARBA00005842"/>
    </source>
</evidence>
<evidence type="ECO:0000256" key="5">
    <source>
        <dbReference type="ARBA" id="ARBA00022694"/>
    </source>
</evidence>
<dbReference type="HAMAP" id="MF_00185">
    <property type="entry name" value="IPP_trans"/>
    <property type="match status" value="1"/>
</dbReference>
<evidence type="ECO:0000256" key="7">
    <source>
        <dbReference type="ARBA" id="ARBA00022840"/>
    </source>
</evidence>
<evidence type="ECO:0000256" key="4">
    <source>
        <dbReference type="ARBA" id="ARBA00022679"/>
    </source>
</evidence>
<dbReference type="NCBIfam" id="TIGR00174">
    <property type="entry name" value="miaA"/>
    <property type="match status" value="1"/>
</dbReference>
<reference evidence="14 15" key="1">
    <citation type="journal article" date="2016" name="Int. J. Syst. Evol. Microbiol.">
        <title>Tessaracoccus flavus sp. nov., isolated from the drainage system of a lindane-producing factory.</title>
        <authorList>
            <person name="Kumari R."/>
            <person name="Singh P."/>
            <person name="Schumann P."/>
            <person name="Lal R."/>
        </authorList>
    </citation>
    <scope>NUCLEOTIDE SEQUENCE [LARGE SCALE GENOMIC DNA]</scope>
    <source>
        <strain evidence="14 15">RP1T</strain>
    </source>
</reference>
<dbReference type="GO" id="GO:0052381">
    <property type="term" value="F:tRNA dimethylallyltransferase activity"/>
    <property type="evidence" value="ECO:0007669"/>
    <property type="project" value="UniProtKB-UniRule"/>
</dbReference>
<evidence type="ECO:0000256" key="1">
    <source>
        <dbReference type="ARBA" id="ARBA00001946"/>
    </source>
</evidence>
<keyword evidence="5 10" id="KW-0819">tRNA processing</keyword>
<sequence>MPVPLVVLVGPTATGKSRLAVDVALALAESGQPAEIINADSMLVYRGMDIGTAKPTEAERRGVPHHLIDIAEVTERTSVAEFQTLARGVIARLRDAGTVPIVVGGSALYTRAITDHFDFPGSDDEVRARWEAELARVGPHELHRRLAEIAPESAAKIEPGNGRRTVRALEVAELTGGHRPSLPEWTYELSDVHQFGLWLDRAELDARIDGRVEQMWADGLVEEVRALLDRGLREGETAVRAIGYRQVVQFLDGELSEREAKAAVQRATRTFFRKQLGWYRRDPRITWLDATSASNVAAVLAGIGLGTTAEGEVGASIQLPQGARDPERLHHP</sequence>
<comment type="similarity">
    <text evidence="3 10 13">Belongs to the IPP transferase family.</text>
</comment>
<keyword evidence="6 10" id="KW-0547">Nucleotide-binding</keyword>
<comment type="cofactor">
    <cofactor evidence="1 10">
        <name>Mg(2+)</name>
        <dbReference type="ChEBI" id="CHEBI:18420"/>
    </cofactor>
</comment>
<comment type="function">
    <text evidence="2 10 12">Catalyzes the transfer of a dimethylallyl group onto the adenine at position 37 in tRNAs that read codons beginning with uridine, leading to the formation of N6-(dimethylallyl)adenosine (i(6)A).</text>
</comment>
<dbReference type="EC" id="2.5.1.75" evidence="10"/>
<evidence type="ECO:0000313" key="14">
    <source>
        <dbReference type="EMBL" id="AQP44602.1"/>
    </source>
</evidence>
<dbReference type="InterPro" id="IPR039657">
    <property type="entry name" value="Dimethylallyltransferase"/>
</dbReference>
<dbReference type="KEGG" id="tfl:RPIT_07055"/>
<name>A0A1Q2CEQ0_9ACTN</name>
<feature type="site" description="Interaction with substrate tRNA" evidence="10">
    <location>
        <position position="106"/>
    </location>
</feature>
<dbReference type="EMBL" id="CP019605">
    <property type="protein sequence ID" value="AQP44602.1"/>
    <property type="molecule type" value="Genomic_DNA"/>
</dbReference>
<evidence type="ECO:0000256" key="11">
    <source>
        <dbReference type="RuleBase" id="RU003783"/>
    </source>
</evidence>
<evidence type="ECO:0000256" key="8">
    <source>
        <dbReference type="ARBA" id="ARBA00022842"/>
    </source>
</evidence>
<dbReference type="SUPFAM" id="SSF52540">
    <property type="entry name" value="P-loop containing nucleoside triphosphate hydrolases"/>
    <property type="match status" value="1"/>
</dbReference>
<keyword evidence="4 10" id="KW-0808">Transferase</keyword>
<evidence type="ECO:0000256" key="9">
    <source>
        <dbReference type="ARBA" id="ARBA00049563"/>
    </source>
</evidence>
<dbReference type="GO" id="GO:0006400">
    <property type="term" value="P:tRNA modification"/>
    <property type="evidence" value="ECO:0007669"/>
    <property type="project" value="TreeGrafter"/>
</dbReference>
<protein>
    <recommendedName>
        <fullName evidence="10">tRNA dimethylallyltransferase</fullName>
        <ecNumber evidence="10">2.5.1.75</ecNumber>
    </recommendedName>
    <alternativeName>
        <fullName evidence="10">Dimethylallyl diphosphate:tRNA dimethylallyltransferase</fullName>
        <shortName evidence="10">DMAPP:tRNA dimethylallyltransferase</shortName>
        <shortName evidence="10">DMATase</shortName>
    </alternativeName>
    <alternativeName>
        <fullName evidence="10">Isopentenyl-diphosphate:tRNA isopentenyltransferase</fullName>
        <shortName evidence="10">IPP transferase</shortName>
        <shortName evidence="10">IPPT</shortName>
        <shortName evidence="10">IPTase</shortName>
    </alternativeName>
</protein>
<dbReference type="Proteomes" id="UP000188324">
    <property type="component" value="Chromosome"/>
</dbReference>
<dbReference type="PANTHER" id="PTHR11088">
    <property type="entry name" value="TRNA DIMETHYLALLYLTRANSFERASE"/>
    <property type="match status" value="1"/>
</dbReference>
<dbReference type="Pfam" id="PF01715">
    <property type="entry name" value="IPPT"/>
    <property type="match status" value="1"/>
</dbReference>
<dbReference type="AlphaFoldDB" id="A0A1Q2CEQ0"/>
<feature type="binding site" evidence="10">
    <location>
        <begin position="10"/>
        <end position="17"/>
    </location>
    <ligand>
        <name>ATP</name>
        <dbReference type="ChEBI" id="CHEBI:30616"/>
    </ligand>
</feature>
<comment type="caution">
    <text evidence="10">Lacks conserved residue(s) required for the propagation of feature annotation.</text>
</comment>
<keyword evidence="8 10" id="KW-0460">Magnesium</keyword>
<evidence type="ECO:0000256" key="2">
    <source>
        <dbReference type="ARBA" id="ARBA00003213"/>
    </source>
</evidence>
<comment type="subunit">
    <text evidence="10">Monomer.</text>
</comment>
<accession>A0A1Q2CEQ0</accession>
<evidence type="ECO:0000256" key="13">
    <source>
        <dbReference type="RuleBase" id="RU003785"/>
    </source>
</evidence>
<dbReference type="RefSeq" id="WP_226996359.1">
    <property type="nucleotide sequence ID" value="NZ_FNPU01000010.1"/>
</dbReference>
<organism evidence="14 15">
    <name type="scientific">Tessaracoccus flavus</name>
    <dbReference type="NCBI Taxonomy" id="1610493"/>
    <lineage>
        <taxon>Bacteria</taxon>
        <taxon>Bacillati</taxon>
        <taxon>Actinomycetota</taxon>
        <taxon>Actinomycetes</taxon>
        <taxon>Propionibacteriales</taxon>
        <taxon>Propionibacteriaceae</taxon>
        <taxon>Tessaracoccus</taxon>
    </lineage>
</organism>
<dbReference type="Gene3D" id="3.40.50.300">
    <property type="entry name" value="P-loop containing nucleotide triphosphate hydrolases"/>
    <property type="match status" value="1"/>
</dbReference>
<dbReference type="STRING" id="1610493.RPIT_07055"/>
<evidence type="ECO:0000313" key="15">
    <source>
        <dbReference type="Proteomes" id="UP000188324"/>
    </source>
</evidence>
<gene>
    <name evidence="10" type="primary">miaA</name>
    <name evidence="14" type="ORF">RPIT_07055</name>
</gene>
<keyword evidence="15" id="KW-1185">Reference proteome</keyword>
<dbReference type="PANTHER" id="PTHR11088:SF60">
    <property type="entry name" value="TRNA DIMETHYLALLYLTRANSFERASE"/>
    <property type="match status" value="1"/>
</dbReference>
<feature type="region of interest" description="Interaction with substrate tRNA" evidence="10">
    <location>
        <begin position="40"/>
        <end position="43"/>
    </location>
</feature>
<evidence type="ECO:0000256" key="12">
    <source>
        <dbReference type="RuleBase" id="RU003784"/>
    </source>
</evidence>
<dbReference type="FunFam" id="1.10.20.140:FF:000001">
    <property type="entry name" value="tRNA dimethylallyltransferase"/>
    <property type="match status" value="1"/>
</dbReference>
<evidence type="ECO:0000256" key="10">
    <source>
        <dbReference type="HAMAP-Rule" id="MF_00185"/>
    </source>
</evidence>
<dbReference type="InterPro" id="IPR018022">
    <property type="entry name" value="IPT"/>
</dbReference>
<comment type="catalytic activity">
    <reaction evidence="9 10 11">
        <text>adenosine(37) in tRNA + dimethylallyl diphosphate = N(6)-dimethylallyladenosine(37) in tRNA + diphosphate</text>
        <dbReference type="Rhea" id="RHEA:26482"/>
        <dbReference type="Rhea" id="RHEA-COMP:10162"/>
        <dbReference type="Rhea" id="RHEA-COMP:10375"/>
        <dbReference type="ChEBI" id="CHEBI:33019"/>
        <dbReference type="ChEBI" id="CHEBI:57623"/>
        <dbReference type="ChEBI" id="CHEBI:74411"/>
        <dbReference type="ChEBI" id="CHEBI:74415"/>
        <dbReference type="EC" id="2.5.1.75"/>
    </reaction>
</comment>